<keyword evidence="6" id="KW-1185">Reference proteome</keyword>
<comment type="caution">
    <text evidence="5">The sequence shown here is derived from an EMBL/GenBank/DDBJ whole genome shotgun (WGS) entry which is preliminary data.</text>
</comment>
<sequence length="197" mass="20980">MRLLDTIKLDIKINSCSRKATIAVVLFRVAHSVKTRKSLLARLLGLPVLAIYQLLIVWLWDIDIPSETEIGVGFNLAHGSKVVINGATKLGNHVLVRQGTTVGNKSAHINDSPVIGNHVNIGANCVITGGISIGNNVTIGAGTVVTKSIPSNSIAYGNPLKIVGKTIIGKVNPTNFKRIQLVEKQGEMLNNGLYTSA</sequence>
<keyword evidence="4" id="KW-0812">Transmembrane</keyword>
<dbReference type="InterPro" id="IPR045304">
    <property type="entry name" value="LbH_SAT"/>
</dbReference>
<keyword evidence="3" id="KW-0012">Acyltransferase</keyword>
<accession>A0A563U6M1</accession>
<evidence type="ECO:0000256" key="3">
    <source>
        <dbReference type="ARBA" id="ARBA00023315"/>
    </source>
</evidence>
<evidence type="ECO:0000313" key="5">
    <source>
        <dbReference type="EMBL" id="TWR27006.1"/>
    </source>
</evidence>
<name>A0A563U6M1_9SPHI</name>
<dbReference type="SUPFAM" id="SSF51161">
    <property type="entry name" value="Trimeric LpxA-like enzymes"/>
    <property type="match status" value="1"/>
</dbReference>
<dbReference type="InterPro" id="IPR001451">
    <property type="entry name" value="Hexapep"/>
</dbReference>
<dbReference type="InterPro" id="IPR011004">
    <property type="entry name" value="Trimer_LpxA-like_sf"/>
</dbReference>
<evidence type="ECO:0000313" key="6">
    <source>
        <dbReference type="Proteomes" id="UP000318010"/>
    </source>
</evidence>
<feature type="transmembrane region" description="Helical" evidence="4">
    <location>
        <begin position="39"/>
        <end position="60"/>
    </location>
</feature>
<evidence type="ECO:0000256" key="4">
    <source>
        <dbReference type="SAM" id="Phobius"/>
    </source>
</evidence>
<dbReference type="AlphaFoldDB" id="A0A563U6M1"/>
<proteinExistence type="inferred from homology"/>
<protein>
    <submittedName>
        <fullName evidence="5">Serine acetyltransferase</fullName>
    </submittedName>
</protein>
<dbReference type="Proteomes" id="UP000318010">
    <property type="component" value="Unassembled WGS sequence"/>
</dbReference>
<dbReference type="PANTHER" id="PTHR42811">
    <property type="entry name" value="SERINE ACETYLTRANSFERASE"/>
    <property type="match status" value="1"/>
</dbReference>
<dbReference type="GO" id="GO:0016746">
    <property type="term" value="F:acyltransferase activity"/>
    <property type="evidence" value="ECO:0007669"/>
    <property type="project" value="UniProtKB-KW"/>
</dbReference>
<dbReference type="Pfam" id="PF00132">
    <property type="entry name" value="Hexapep"/>
    <property type="match status" value="1"/>
</dbReference>
<keyword evidence="4" id="KW-1133">Transmembrane helix</keyword>
<reference evidence="5 6" key="1">
    <citation type="submission" date="2019-07" db="EMBL/GenBank/DDBJ databases">
        <authorList>
            <person name="Kim J."/>
        </authorList>
    </citation>
    <scope>NUCLEOTIDE SEQUENCE [LARGE SCALE GENOMIC DNA]</scope>
    <source>
        <strain evidence="5 6">MJ1a</strain>
    </source>
</reference>
<evidence type="ECO:0000256" key="2">
    <source>
        <dbReference type="ARBA" id="ARBA00022679"/>
    </source>
</evidence>
<dbReference type="OrthoDB" id="9814490at2"/>
<organism evidence="5 6">
    <name type="scientific">Mucilaginibacter achroorhodeus</name>
    <dbReference type="NCBI Taxonomy" id="2599294"/>
    <lineage>
        <taxon>Bacteria</taxon>
        <taxon>Pseudomonadati</taxon>
        <taxon>Bacteroidota</taxon>
        <taxon>Sphingobacteriia</taxon>
        <taxon>Sphingobacteriales</taxon>
        <taxon>Sphingobacteriaceae</taxon>
        <taxon>Mucilaginibacter</taxon>
    </lineage>
</organism>
<comment type="similarity">
    <text evidence="1">Belongs to the transferase hexapeptide repeat family.</text>
</comment>
<keyword evidence="4" id="KW-0472">Membrane</keyword>
<gene>
    <name evidence="5" type="ORF">FPZ42_08200</name>
</gene>
<evidence type="ECO:0000256" key="1">
    <source>
        <dbReference type="ARBA" id="ARBA00007274"/>
    </source>
</evidence>
<dbReference type="RefSeq" id="WP_146270206.1">
    <property type="nucleotide sequence ID" value="NZ_VOEI01000002.1"/>
</dbReference>
<dbReference type="Gene3D" id="2.160.10.10">
    <property type="entry name" value="Hexapeptide repeat proteins"/>
    <property type="match status" value="1"/>
</dbReference>
<dbReference type="CDD" id="cd03354">
    <property type="entry name" value="LbH_SAT"/>
    <property type="match status" value="1"/>
</dbReference>
<keyword evidence="2 5" id="KW-0808">Transferase</keyword>
<dbReference type="EMBL" id="VOEI01000002">
    <property type="protein sequence ID" value="TWR27006.1"/>
    <property type="molecule type" value="Genomic_DNA"/>
</dbReference>